<dbReference type="Proteomes" id="UP000277577">
    <property type="component" value="Chromosome"/>
</dbReference>
<evidence type="ECO:0000313" key="3">
    <source>
        <dbReference type="EMBL" id="VEB36413.1"/>
    </source>
</evidence>
<keyword evidence="5" id="KW-1185">Reference proteome</keyword>
<reference evidence="2 4" key="1">
    <citation type="submission" date="2015-11" db="EMBL/GenBank/DDBJ databases">
        <title>Genomic analysis of 38 Legionella species identifies large and diverse effector repertoires.</title>
        <authorList>
            <person name="Burstein D."/>
            <person name="Amaro F."/>
            <person name="Zusman T."/>
            <person name="Lifshitz Z."/>
            <person name="Cohen O."/>
            <person name="Gilbert J.A."/>
            <person name="Pupko T."/>
            <person name="Shuman H.A."/>
            <person name="Segal G."/>
        </authorList>
    </citation>
    <scope>NUCLEOTIDE SEQUENCE [LARGE SCALE GENOMIC DNA]</scope>
    <source>
        <strain evidence="2 4">ORW</strain>
    </source>
</reference>
<dbReference type="RefSeq" id="WP_028382159.1">
    <property type="nucleotide sequence ID" value="NZ_CAAAIT010000002.1"/>
</dbReference>
<evidence type="ECO:0000313" key="2">
    <source>
        <dbReference type="EMBL" id="KTC79033.1"/>
    </source>
</evidence>
<dbReference type="PATRIC" id="fig|28084.5.peg.1137"/>
<sequence length="77" mass="8753">MMSRNFLGFFAKPAKAVFETTLYSVGAAALGTGFYRAGNYINEQFKPQQENLRNQPRNQPESDHRDNSHQSEMKIGI</sequence>
<organism evidence="2 4">
    <name type="scientific">Legionella cherrii</name>
    <dbReference type="NCBI Taxonomy" id="28084"/>
    <lineage>
        <taxon>Bacteria</taxon>
        <taxon>Pseudomonadati</taxon>
        <taxon>Pseudomonadota</taxon>
        <taxon>Gammaproteobacteria</taxon>
        <taxon>Legionellales</taxon>
        <taxon>Legionellaceae</taxon>
        <taxon>Legionella</taxon>
    </lineage>
</organism>
<dbReference type="EMBL" id="LNXW01000013">
    <property type="protein sequence ID" value="KTC79033.1"/>
    <property type="molecule type" value="Genomic_DNA"/>
</dbReference>
<reference evidence="3 5" key="2">
    <citation type="submission" date="2018-12" db="EMBL/GenBank/DDBJ databases">
        <authorList>
            <consortium name="Pathogen Informatics"/>
        </authorList>
    </citation>
    <scope>NUCLEOTIDE SEQUENCE [LARGE SCALE GENOMIC DNA]</scope>
    <source>
        <strain evidence="3 5">NCTC11976</strain>
    </source>
</reference>
<accession>A0A0W0S7D1</accession>
<protein>
    <submittedName>
        <fullName evidence="2">Uncharacterized protein</fullName>
    </submittedName>
</protein>
<gene>
    <name evidence="2" type="ORF">Lche_1053</name>
    <name evidence="3" type="ORF">NCTC11976_01696</name>
</gene>
<name>A0A0W0S7D1_9GAMM</name>
<evidence type="ECO:0000256" key="1">
    <source>
        <dbReference type="SAM" id="MobiDB-lite"/>
    </source>
</evidence>
<evidence type="ECO:0000313" key="4">
    <source>
        <dbReference type="Proteomes" id="UP000054921"/>
    </source>
</evidence>
<feature type="compositionally biased region" description="Basic and acidic residues" evidence="1">
    <location>
        <begin position="60"/>
        <end position="77"/>
    </location>
</feature>
<dbReference type="Proteomes" id="UP000054921">
    <property type="component" value="Unassembled WGS sequence"/>
</dbReference>
<evidence type="ECO:0000313" key="5">
    <source>
        <dbReference type="Proteomes" id="UP000277577"/>
    </source>
</evidence>
<dbReference type="EMBL" id="LR134173">
    <property type="protein sequence ID" value="VEB36413.1"/>
    <property type="molecule type" value="Genomic_DNA"/>
</dbReference>
<proteinExistence type="predicted"/>
<feature type="compositionally biased region" description="Polar residues" evidence="1">
    <location>
        <begin position="45"/>
        <end position="59"/>
    </location>
</feature>
<feature type="region of interest" description="Disordered" evidence="1">
    <location>
        <begin position="45"/>
        <end position="77"/>
    </location>
</feature>
<dbReference type="OrthoDB" id="5654161at2"/>
<dbReference type="AlphaFoldDB" id="A0A0W0S7D1"/>